<feature type="domain" description="CNNM transmembrane" evidence="16">
    <location>
        <begin position="368"/>
        <end position="562"/>
    </location>
</feature>
<dbReference type="Proteomes" id="UP000694426">
    <property type="component" value="Unplaced"/>
</dbReference>
<evidence type="ECO:0000256" key="6">
    <source>
        <dbReference type="ARBA" id="ARBA00022737"/>
    </source>
</evidence>
<dbReference type="AlphaFoldDB" id="A0A8B9B8Z3"/>
<feature type="region of interest" description="Disordered" evidence="14">
    <location>
        <begin position="888"/>
        <end position="923"/>
    </location>
</feature>
<accession>A0A8B9B8Z3</accession>
<protein>
    <recommendedName>
        <fullName evidence="13">Metal transporter</fullName>
    </recommendedName>
</protein>
<feature type="compositionally biased region" description="Low complexity" evidence="14">
    <location>
        <begin position="107"/>
        <end position="118"/>
    </location>
</feature>
<dbReference type="Pfam" id="PF01595">
    <property type="entry name" value="CNNM"/>
    <property type="match status" value="1"/>
</dbReference>
<dbReference type="InterPro" id="IPR000644">
    <property type="entry name" value="CBS_dom"/>
</dbReference>
<evidence type="ECO:0000256" key="2">
    <source>
        <dbReference type="ARBA" id="ARBA00010484"/>
    </source>
</evidence>
<dbReference type="GO" id="GO:0030425">
    <property type="term" value="C:dendrite"/>
    <property type="evidence" value="ECO:0007669"/>
    <property type="project" value="Ensembl"/>
</dbReference>
<dbReference type="GO" id="GO:0022857">
    <property type="term" value="F:transmembrane transporter activity"/>
    <property type="evidence" value="ECO:0007669"/>
    <property type="project" value="UniProtKB-UniRule"/>
</dbReference>
<dbReference type="GO" id="GO:0010960">
    <property type="term" value="P:magnesium ion homeostasis"/>
    <property type="evidence" value="ECO:0007669"/>
    <property type="project" value="InterPro"/>
</dbReference>
<evidence type="ECO:0000256" key="4">
    <source>
        <dbReference type="ARBA" id="ARBA00022475"/>
    </source>
</evidence>
<feature type="compositionally biased region" description="Low complexity" evidence="14">
    <location>
        <begin position="78"/>
        <end position="90"/>
    </location>
</feature>
<evidence type="ECO:0000256" key="13">
    <source>
        <dbReference type="RuleBase" id="RU369091"/>
    </source>
</evidence>
<dbReference type="InterPro" id="IPR045095">
    <property type="entry name" value="ACDP"/>
</dbReference>
<feature type="compositionally biased region" description="Low complexity" evidence="14">
    <location>
        <begin position="58"/>
        <end position="70"/>
    </location>
</feature>
<dbReference type="InterPro" id="IPR046342">
    <property type="entry name" value="CBS_dom_sf"/>
</dbReference>
<comment type="function">
    <text evidence="13">Metal transporter.</text>
</comment>
<dbReference type="Pfam" id="PF25562">
    <property type="entry name" value="CNBH_CNNM2_C"/>
    <property type="match status" value="1"/>
</dbReference>
<evidence type="ECO:0000256" key="1">
    <source>
        <dbReference type="ARBA" id="ARBA00004651"/>
    </source>
</evidence>
<evidence type="ECO:0000256" key="14">
    <source>
        <dbReference type="SAM" id="MobiDB-lite"/>
    </source>
</evidence>
<feature type="region of interest" description="Disordered" evidence="14">
    <location>
        <begin position="1"/>
        <end position="118"/>
    </location>
</feature>
<evidence type="ECO:0000256" key="11">
    <source>
        <dbReference type="PROSITE-ProRule" id="PRU00703"/>
    </source>
</evidence>
<name>A0A8B9B8Z3_9AVES</name>
<dbReference type="Pfam" id="PF00571">
    <property type="entry name" value="CBS"/>
    <property type="match status" value="1"/>
</dbReference>
<dbReference type="PROSITE" id="PS51371">
    <property type="entry name" value="CBS"/>
    <property type="match status" value="1"/>
</dbReference>
<dbReference type="GO" id="GO:0006811">
    <property type="term" value="P:monoatomic ion transport"/>
    <property type="evidence" value="ECO:0007669"/>
    <property type="project" value="UniProtKB-KW"/>
</dbReference>
<keyword evidence="6" id="KW-0677">Repeat</keyword>
<sequence>MKAEKQGAWASADRRGRPAANPSARPPRAPQDTEPLSTGGAQPAPSPAPAGSPGSGSGAALRGIPGTAGPEAGGGAGPPAAGMAVPGAAGTNLPVPRVGSAQRGSTRRLPVARGAAAARPPAHVCRAVPCRAVPCRAVPCRAGSPLQSRCGGGRCGMAAAGPGRGGGGGGGWGRSRGAVLLLFFSLSPRPPAGAAWLLGLRPEDTAPGRVSLEGGAVQAAEGSRFLLRLYFQPPPEGNGSRGPAGEREPRLVFIEEAAAAAGGKAAAGAAAAAGARGPAERCRERSAWASDVEVVGPLRSGGAAGSALAEVRVREPRKGEAAAAAPGGRLFSLCAWDGRAWAHHGAAGGFLLRVRPAAPALGAWLLPLPEAGWLRALGALLLLGLSALFSGLRLSLLSLDPLELRVLRNSGSAAEREQARRVQAVRGGGGTYLLCTLLLGQAGANAALAGWLCASLPGGGPAAAAGGPRGAPWLPVLLCAAAVFLGGEVLPYSVCSRHGLAIASRTLCLTRLLMLAAFPLCYPLSRLLDWALRQELSVFSTRERLLETLRAAGPHGDLVREELAMVQGALELRTKVVEDVLTPLADCFMLRADAVLDFATVSEILRSGYTRIPVYEGDRRDNIVDLLFVKDLAFVDPDDCTPLQTVTRFYRRPLHCVFNDTRLDTLLEEFKKGKSHLAIVQRVNNEGEGDPFYEVMGIVTLEDVIEEIIKSEILDETDLYTDNRKKERVPHRGRKPQDFSIFRLSDSEMKVKISPQLLLATHRFMATEVEPFKSPYLSEKILLRLLKHPNVIQELKYDRKNKKAAEHYLYQRNRPVDYFVLILQGKVEVEVGKEGLRFENGAFTYYGVPAIMAIVSSDSDVRKVSSLAGSSFLLPVSVSRTFAFSRGDSLAGSPVNRSPSRCSGLNRSESPNREHNDYGGSTTQLYSSSNNIYTPDYSVHILCDVQFVKVTRQQYQNALVASRMDSSPQSPDMEAFDRDSTKASTTRGTPQTPKEDATALLNERNSVMCESPCGHPLLAMCTCAPIPATMPPRSLTGPVSPQAAGPRGRAVPASPCACAWRPSPSSRRSCLSTRTTASGRVSPFGGRAWGRRGLVLSRGAAARLGSCRQGVLRHRAGGRVPGQGGRDRLLSQQQRGDPGQEAAEIAE</sequence>
<feature type="region of interest" description="Disordered" evidence="14">
    <location>
        <begin position="961"/>
        <end position="995"/>
    </location>
</feature>
<feature type="region of interest" description="Disordered" evidence="14">
    <location>
        <begin position="1111"/>
        <end position="1147"/>
    </location>
</feature>
<keyword evidence="7 12" id="KW-1133">Transmembrane helix</keyword>
<feature type="domain" description="CBS" evidence="15">
    <location>
        <begin position="650"/>
        <end position="716"/>
    </location>
</feature>
<reference evidence="17" key="1">
    <citation type="submission" date="2025-08" db="UniProtKB">
        <authorList>
            <consortium name="Ensembl"/>
        </authorList>
    </citation>
    <scope>IDENTIFICATION</scope>
</reference>
<evidence type="ECO:0000256" key="10">
    <source>
        <dbReference type="ARBA" id="ARBA00023136"/>
    </source>
</evidence>
<evidence type="ECO:0000259" key="16">
    <source>
        <dbReference type="PROSITE" id="PS51846"/>
    </source>
</evidence>
<dbReference type="PANTHER" id="PTHR12064:SF28">
    <property type="entry name" value="METAL TRANSPORTER CNNM1"/>
    <property type="match status" value="1"/>
</dbReference>
<evidence type="ECO:0000256" key="12">
    <source>
        <dbReference type="PROSITE-ProRule" id="PRU01193"/>
    </source>
</evidence>
<dbReference type="FunFam" id="3.10.580.10:FF:000001">
    <property type="entry name" value="Putative metal transporter CNNM3 isoform 2"/>
    <property type="match status" value="1"/>
</dbReference>
<keyword evidence="3" id="KW-0813">Transport</keyword>
<dbReference type="PANTHER" id="PTHR12064">
    <property type="entry name" value="METAL TRANSPORTER CNNM"/>
    <property type="match status" value="1"/>
</dbReference>
<keyword evidence="4" id="KW-1003">Cell membrane</keyword>
<evidence type="ECO:0000256" key="3">
    <source>
        <dbReference type="ARBA" id="ARBA00022448"/>
    </source>
</evidence>
<dbReference type="Pfam" id="PF25511">
    <property type="entry name" value="Ig_CNNM4_N"/>
    <property type="match status" value="1"/>
</dbReference>
<comment type="similarity">
    <text evidence="2 13">Belongs to the ACDP family.</text>
</comment>
<dbReference type="Ensembl" id="ENSABRT00000000986.1">
    <property type="protein sequence ID" value="ENSABRP00000000660.1"/>
    <property type="gene ID" value="ENSABRG00000000684.1"/>
</dbReference>
<evidence type="ECO:0000256" key="9">
    <source>
        <dbReference type="ARBA" id="ARBA00023122"/>
    </source>
</evidence>
<comment type="subcellular location">
    <subcellularLocation>
        <location evidence="1 13">Cell membrane</location>
        <topology evidence="1 13">Multi-pass membrane protein</topology>
    </subcellularLocation>
</comment>
<dbReference type="PROSITE" id="PS51846">
    <property type="entry name" value="CNNM"/>
    <property type="match status" value="1"/>
</dbReference>
<dbReference type="Gene3D" id="3.10.580.10">
    <property type="entry name" value="CBS-domain"/>
    <property type="match status" value="1"/>
</dbReference>
<dbReference type="CDD" id="cd04590">
    <property type="entry name" value="CBS_pair_CorC_HlyC_assoc"/>
    <property type="match status" value="1"/>
</dbReference>
<evidence type="ECO:0000256" key="7">
    <source>
        <dbReference type="ARBA" id="ARBA00022989"/>
    </source>
</evidence>
<gene>
    <name evidence="17" type="primary">CNNM1</name>
</gene>
<keyword evidence="5 12" id="KW-0812">Transmembrane</keyword>
<evidence type="ECO:0000256" key="8">
    <source>
        <dbReference type="ARBA" id="ARBA00023065"/>
    </source>
</evidence>
<dbReference type="InterPro" id="IPR057492">
    <property type="entry name" value="Ig_CNNM1/2/4_N"/>
</dbReference>
<evidence type="ECO:0000256" key="5">
    <source>
        <dbReference type="ARBA" id="ARBA00022692"/>
    </source>
</evidence>
<feature type="compositionally biased region" description="Polar residues" evidence="14">
    <location>
        <begin position="982"/>
        <end position="992"/>
    </location>
</feature>
<keyword evidence="9 11" id="KW-0129">CBS domain</keyword>
<keyword evidence="10 12" id="KW-0472">Membrane</keyword>
<dbReference type="GeneTree" id="ENSGT00940000157525"/>
<dbReference type="GO" id="GO:0005886">
    <property type="term" value="C:plasma membrane"/>
    <property type="evidence" value="ECO:0007669"/>
    <property type="project" value="UniProtKB-SubCell"/>
</dbReference>
<dbReference type="GO" id="GO:0043025">
    <property type="term" value="C:neuronal cell body"/>
    <property type="evidence" value="ECO:0007669"/>
    <property type="project" value="Ensembl"/>
</dbReference>
<evidence type="ECO:0000313" key="17">
    <source>
        <dbReference type="Ensembl" id="ENSABRP00000000660.1"/>
    </source>
</evidence>
<organism evidence="17 18">
    <name type="scientific">Anser brachyrhynchus</name>
    <name type="common">Pink-footed goose</name>
    <dbReference type="NCBI Taxonomy" id="132585"/>
    <lineage>
        <taxon>Eukaryota</taxon>
        <taxon>Metazoa</taxon>
        <taxon>Chordata</taxon>
        <taxon>Craniata</taxon>
        <taxon>Vertebrata</taxon>
        <taxon>Euteleostomi</taxon>
        <taxon>Archelosauria</taxon>
        <taxon>Archosauria</taxon>
        <taxon>Dinosauria</taxon>
        <taxon>Saurischia</taxon>
        <taxon>Theropoda</taxon>
        <taxon>Coelurosauria</taxon>
        <taxon>Aves</taxon>
        <taxon>Neognathae</taxon>
        <taxon>Galloanserae</taxon>
        <taxon>Anseriformes</taxon>
        <taxon>Anatidae</taxon>
        <taxon>Anserinae</taxon>
        <taxon>Anser</taxon>
    </lineage>
</organism>
<dbReference type="InterPro" id="IPR044751">
    <property type="entry name" value="Ion_transp-like_CBS"/>
</dbReference>
<reference evidence="17" key="2">
    <citation type="submission" date="2025-09" db="UniProtKB">
        <authorList>
            <consortium name="Ensembl"/>
        </authorList>
    </citation>
    <scope>IDENTIFICATION</scope>
</reference>
<keyword evidence="8" id="KW-0406">Ion transport</keyword>
<evidence type="ECO:0000313" key="18">
    <source>
        <dbReference type="Proteomes" id="UP000694426"/>
    </source>
</evidence>
<evidence type="ECO:0000259" key="15">
    <source>
        <dbReference type="PROSITE" id="PS51371"/>
    </source>
</evidence>
<feature type="compositionally biased region" description="Polar residues" evidence="14">
    <location>
        <begin position="895"/>
        <end position="909"/>
    </location>
</feature>
<feature type="compositionally biased region" description="Polar residues" evidence="14">
    <location>
        <begin position="961"/>
        <end position="970"/>
    </location>
</feature>
<proteinExistence type="inferred from homology"/>
<keyword evidence="18" id="KW-1185">Reference proteome</keyword>
<dbReference type="SUPFAM" id="SSF54631">
    <property type="entry name" value="CBS-domain pair"/>
    <property type="match status" value="1"/>
</dbReference>
<dbReference type="InterPro" id="IPR002550">
    <property type="entry name" value="CNNM"/>
</dbReference>